<feature type="transmembrane region" description="Helical" evidence="9">
    <location>
        <begin position="209"/>
        <end position="230"/>
    </location>
</feature>
<sequence>MFFILDMFILAAIFGFLYGFLLQKADFCFTASIRDWISVRDSRIGKGVLVLIATAMVGWGLVLTLGLASIGEVWSMPIGFSNLIGGILFGIGMTIAGSCASGALYRAGMGYIQFWIVIVCMMIGNILFAFIYDPWAESYFFEPLLLTEQGFSLFQLNLPFLLLPVLVVGFMLFIAVRQFGWKGIGQGIKESISDLKGNPFTKSHWDIRLVAVLLGILATIQFVVMSSISITGPETRIASVLLSFVLGDDFIYQNAYLNGMFADFPLIGIGPEETLIIFMIVGAFVSALLSKSFRLRKPKLARMPYAVGGGLLMGVASRMAPGCNIANVIPGVGGLSISSLIVIIGMVVGVFIATAYIFKMPLLLFQKMDFDMDESA</sequence>
<accession>A0ABS2N6N4</accession>
<comment type="caution">
    <text evidence="10">The sequence shown here is derived from an EMBL/GenBank/DDBJ whole genome shotgun (WGS) entry which is preliminary data.</text>
</comment>
<keyword evidence="11" id="KW-1185">Reference proteome</keyword>
<protein>
    <submittedName>
        <fullName evidence="10">Membrane protein YedE/YeeE</fullName>
    </submittedName>
</protein>
<evidence type="ECO:0000256" key="7">
    <source>
        <dbReference type="ARBA" id="ARBA00023136"/>
    </source>
</evidence>
<keyword evidence="5 9" id="KW-0812">Transmembrane</keyword>
<dbReference type="PANTHER" id="PTHR30574:SF1">
    <property type="entry name" value="SULPHUR TRANSPORT DOMAIN-CONTAINING PROTEIN"/>
    <property type="match status" value="1"/>
</dbReference>
<evidence type="ECO:0000256" key="4">
    <source>
        <dbReference type="ARBA" id="ARBA00022519"/>
    </source>
</evidence>
<dbReference type="InterPro" id="IPR007272">
    <property type="entry name" value="Sulf_transp_TsuA/YedE"/>
</dbReference>
<organism evidence="10 11">
    <name type="scientific">Aquibacillus albus</name>
    <dbReference type="NCBI Taxonomy" id="1168171"/>
    <lineage>
        <taxon>Bacteria</taxon>
        <taxon>Bacillati</taxon>
        <taxon>Bacillota</taxon>
        <taxon>Bacilli</taxon>
        <taxon>Bacillales</taxon>
        <taxon>Bacillaceae</taxon>
        <taxon>Aquibacillus</taxon>
    </lineage>
</organism>
<feature type="transmembrane region" description="Helical" evidence="9">
    <location>
        <begin position="305"/>
        <end position="329"/>
    </location>
</feature>
<dbReference type="Pfam" id="PF04143">
    <property type="entry name" value="Sulf_transp"/>
    <property type="match status" value="1"/>
</dbReference>
<keyword evidence="2" id="KW-0813">Transport</keyword>
<feature type="transmembrane region" description="Helical" evidence="9">
    <location>
        <begin position="48"/>
        <end position="71"/>
    </location>
</feature>
<keyword evidence="3" id="KW-1003">Cell membrane</keyword>
<evidence type="ECO:0000313" key="10">
    <source>
        <dbReference type="EMBL" id="MBM7573713.1"/>
    </source>
</evidence>
<evidence type="ECO:0000256" key="9">
    <source>
        <dbReference type="SAM" id="Phobius"/>
    </source>
</evidence>
<feature type="transmembrane region" description="Helical" evidence="9">
    <location>
        <begin position="83"/>
        <end position="105"/>
    </location>
</feature>
<evidence type="ECO:0000256" key="8">
    <source>
        <dbReference type="ARBA" id="ARBA00035655"/>
    </source>
</evidence>
<evidence type="ECO:0000256" key="3">
    <source>
        <dbReference type="ARBA" id="ARBA00022475"/>
    </source>
</evidence>
<keyword evidence="4" id="KW-0997">Cell inner membrane</keyword>
<feature type="transmembrane region" description="Helical" evidence="9">
    <location>
        <begin position="335"/>
        <end position="358"/>
    </location>
</feature>
<gene>
    <name evidence="10" type="ORF">JOC48_004299</name>
</gene>
<dbReference type="RefSeq" id="WP_204502345.1">
    <property type="nucleotide sequence ID" value="NZ_JAFBDR010000046.1"/>
</dbReference>
<proteinExistence type="inferred from homology"/>
<dbReference type="PANTHER" id="PTHR30574">
    <property type="entry name" value="INNER MEMBRANE PROTEIN YEDE"/>
    <property type="match status" value="1"/>
</dbReference>
<dbReference type="Proteomes" id="UP001296943">
    <property type="component" value="Unassembled WGS sequence"/>
</dbReference>
<feature type="transmembrane region" description="Helical" evidence="9">
    <location>
        <begin position="275"/>
        <end position="293"/>
    </location>
</feature>
<name>A0ABS2N6N4_9BACI</name>
<evidence type="ECO:0000256" key="5">
    <source>
        <dbReference type="ARBA" id="ARBA00022692"/>
    </source>
</evidence>
<evidence type="ECO:0000313" key="11">
    <source>
        <dbReference type="Proteomes" id="UP001296943"/>
    </source>
</evidence>
<keyword evidence="7 9" id="KW-0472">Membrane</keyword>
<dbReference type="EMBL" id="JAFBDR010000046">
    <property type="protein sequence ID" value="MBM7573713.1"/>
    <property type="molecule type" value="Genomic_DNA"/>
</dbReference>
<reference evidence="10 11" key="1">
    <citation type="submission" date="2021-01" db="EMBL/GenBank/DDBJ databases">
        <title>Genomic Encyclopedia of Type Strains, Phase IV (KMG-IV): sequencing the most valuable type-strain genomes for metagenomic binning, comparative biology and taxonomic classification.</title>
        <authorList>
            <person name="Goeker M."/>
        </authorList>
    </citation>
    <scope>NUCLEOTIDE SEQUENCE [LARGE SCALE GENOMIC DNA]</scope>
    <source>
        <strain evidence="10 11">DSM 23711</strain>
    </source>
</reference>
<comment type="subcellular location">
    <subcellularLocation>
        <location evidence="1">Cell inner membrane</location>
        <topology evidence="1">Multi-pass membrane protein</topology>
    </subcellularLocation>
</comment>
<feature type="transmembrane region" description="Helical" evidence="9">
    <location>
        <begin position="6"/>
        <end position="27"/>
    </location>
</feature>
<feature type="transmembrane region" description="Helical" evidence="9">
    <location>
        <begin position="112"/>
        <end position="132"/>
    </location>
</feature>
<comment type="similarity">
    <text evidence="8">Belongs to the TsuA/YedE (TC 9.B.102) family.</text>
</comment>
<evidence type="ECO:0000256" key="6">
    <source>
        <dbReference type="ARBA" id="ARBA00022989"/>
    </source>
</evidence>
<feature type="transmembrane region" description="Helical" evidence="9">
    <location>
        <begin position="152"/>
        <end position="176"/>
    </location>
</feature>
<keyword evidence="6 9" id="KW-1133">Transmembrane helix</keyword>
<evidence type="ECO:0000256" key="2">
    <source>
        <dbReference type="ARBA" id="ARBA00022448"/>
    </source>
</evidence>
<evidence type="ECO:0000256" key="1">
    <source>
        <dbReference type="ARBA" id="ARBA00004429"/>
    </source>
</evidence>